<reference evidence="2 3" key="1">
    <citation type="submission" date="2018-04" db="EMBL/GenBank/DDBJ databases">
        <authorList>
            <person name="Go L.Y."/>
            <person name="Mitchell J.A."/>
        </authorList>
    </citation>
    <scope>NUCLEOTIDE SEQUENCE [LARGE SCALE GENOMIC DNA]</scope>
    <source>
        <strain evidence="2">ULC066bin1</strain>
    </source>
</reference>
<dbReference type="PANTHER" id="PTHR34408:SF1">
    <property type="entry name" value="GLYCOSYL HYDROLASE FAMILY 19 DOMAIN-CONTAINING PROTEIN HI_1415"/>
    <property type="match status" value="1"/>
</dbReference>
<evidence type="ECO:0000259" key="1">
    <source>
        <dbReference type="Pfam" id="PF00182"/>
    </source>
</evidence>
<dbReference type="InterPro" id="IPR023346">
    <property type="entry name" value="Lysozyme-like_dom_sf"/>
</dbReference>
<dbReference type="Proteomes" id="UP000249467">
    <property type="component" value="Unassembled WGS sequence"/>
</dbReference>
<dbReference type="Pfam" id="PF00182">
    <property type="entry name" value="Glyco_hydro_19"/>
    <property type="match status" value="1"/>
</dbReference>
<protein>
    <recommendedName>
        <fullName evidence="1">Glycoside hydrolase family 19 catalytic domain-containing protein</fullName>
    </recommendedName>
</protein>
<accession>A0A2W4Y726</accession>
<dbReference type="InterPro" id="IPR000726">
    <property type="entry name" value="Glyco_hydro_19_cat"/>
</dbReference>
<dbReference type="GO" id="GO:0016998">
    <property type="term" value="P:cell wall macromolecule catabolic process"/>
    <property type="evidence" value="ECO:0007669"/>
    <property type="project" value="InterPro"/>
</dbReference>
<sequence>MSGLPLRPILRNPYEGLYQAPNLGQYRKLAAQRLQQLITNLKDDLNPKDVLVDSTIRILNNLPPRRVDQEPYEGLYPRTAEVSTSGLITQDQLSAIAPYSSTYRLTQLLPHLNTTMQRYAINTPLRKAHFLAQVGHESDGFNTNEEYASGADYEWRTDLGNVQVGDGVRFKGRGLIQVTGRSNYAACGQALGVDLIGNPQRLADFDLACLSAGWYWDTRSLNNYADDDDVLTITRIINGGLNGLADRQDYLARAKQVFGIG</sequence>
<evidence type="ECO:0000313" key="3">
    <source>
        <dbReference type="Proteomes" id="UP000249467"/>
    </source>
</evidence>
<dbReference type="AlphaFoldDB" id="A0A2W4Y726"/>
<feature type="domain" description="Glycoside hydrolase family 19 catalytic" evidence="1">
    <location>
        <begin position="131"/>
        <end position="222"/>
    </location>
</feature>
<comment type="caution">
    <text evidence="2">The sequence shown here is derived from an EMBL/GenBank/DDBJ whole genome shotgun (WGS) entry which is preliminary data.</text>
</comment>
<name>A0A2W4Y726_9CYAN</name>
<organism evidence="2 3">
    <name type="scientific">Pseudanabaena frigida</name>
    <dbReference type="NCBI Taxonomy" id="945775"/>
    <lineage>
        <taxon>Bacteria</taxon>
        <taxon>Bacillati</taxon>
        <taxon>Cyanobacteriota</taxon>
        <taxon>Cyanophyceae</taxon>
        <taxon>Pseudanabaenales</taxon>
        <taxon>Pseudanabaenaceae</taxon>
        <taxon>Pseudanabaena</taxon>
    </lineage>
</organism>
<dbReference type="SUPFAM" id="SSF53955">
    <property type="entry name" value="Lysozyme-like"/>
    <property type="match status" value="1"/>
</dbReference>
<dbReference type="Gene3D" id="1.10.530.10">
    <property type="match status" value="1"/>
</dbReference>
<dbReference type="EMBL" id="QBML01000006">
    <property type="protein sequence ID" value="PZO42755.1"/>
    <property type="molecule type" value="Genomic_DNA"/>
</dbReference>
<dbReference type="GO" id="GO:0006032">
    <property type="term" value="P:chitin catabolic process"/>
    <property type="evidence" value="ECO:0007669"/>
    <property type="project" value="InterPro"/>
</dbReference>
<evidence type="ECO:0000313" key="2">
    <source>
        <dbReference type="EMBL" id="PZO42755.1"/>
    </source>
</evidence>
<proteinExistence type="predicted"/>
<reference evidence="2 3" key="2">
    <citation type="submission" date="2018-06" db="EMBL/GenBank/DDBJ databases">
        <title>Metagenomic assembly of (sub)arctic Cyanobacteria and their associated microbiome from non-axenic cultures.</title>
        <authorList>
            <person name="Baurain D."/>
        </authorList>
    </citation>
    <scope>NUCLEOTIDE SEQUENCE [LARGE SCALE GENOMIC DNA]</scope>
    <source>
        <strain evidence="2">ULC066bin1</strain>
    </source>
</reference>
<dbReference type="PANTHER" id="PTHR34408">
    <property type="entry name" value="FAMILY PROTEIN, PUTATIVE-RELATED"/>
    <property type="match status" value="1"/>
</dbReference>
<dbReference type="InterPro" id="IPR052354">
    <property type="entry name" value="Cell_Wall_Dynamics_Protein"/>
</dbReference>
<gene>
    <name evidence="2" type="ORF">DCF19_06465</name>
</gene>
<dbReference type="GO" id="GO:0004568">
    <property type="term" value="F:chitinase activity"/>
    <property type="evidence" value="ECO:0007669"/>
    <property type="project" value="InterPro"/>
</dbReference>